<dbReference type="Pfam" id="PF05175">
    <property type="entry name" value="MTS"/>
    <property type="match status" value="1"/>
</dbReference>
<sequence length="247" mass="28088">MKIELKADERLDHLLAQQLRIVQSPSVFSFSLDAVLLANFCRIPYRKGKIMDLCSGNGVIPLLLSSKTESLIDALEIQPRLAEMATRSIAYNDLAQQITMYEGDLKEASGRFEKETYAYVTVNPPYFSTPPAGEKNKNEHYTIARHEVLCTLEDVVKTASELTKQNGKVGMVHRPERLLEIIDLMRRYRLEPKRIQWVHPTQMKPANTILIEAIKDGKPGVVYEPPIFVHEDGGYTAQIRGWLYGED</sequence>
<proteinExistence type="predicted"/>
<dbReference type="SUPFAM" id="SSF53335">
    <property type="entry name" value="S-adenosyl-L-methionine-dependent methyltransferases"/>
    <property type="match status" value="1"/>
</dbReference>
<comment type="caution">
    <text evidence="2">The sequence shown here is derived from an EMBL/GenBank/DDBJ whole genome shotgun (WGS) entry which is preliminary data.</text>
</comment>
<reference evidence="2 3" key="1">
    <citation type="submission" date="2012-12" db="EMBL/GenBank/DDBJ databases">
        <title>Novel taxa of Listeriaceae from agricultural environments in the United States.</title>
        <authorList>
            <person name="den Bakker H.C."/>
            <person name="Allred A."/>
            <person name="Warchocki S."/>
            <person name="Wright E.M."/>
            <person name="Burrell A."/>
            <person name="Nightingale K.K."/>
            <person name="Kephart D."/>
            <person name="Wiedmann M."/>
        </authorList>
    </citation>
    <scope>NUCLEOTIDE SEQUENCE [LARGE SCALE GENOMIC DNA]</scope>
    <source>
        <strain evidence="2 3">FSL F6-1037</strain>
    </source>
</reference>
<name>W7CJN5_9LIST</name>
<evidence type="ECO:0000259" key="1">
    <source>
        <dbReference type="Pfam" id="PF05175"/>
    </source>
</evidence>
<dbReference type="CDD" id="cd02440">
    <property type="entry name" value="AdoMet_MTases"/>
    <property type="match status" value="1"/>
</dbReference>
<organism evidence="2 3">
    <name type="scientific">Brochothrix campestris FSL F6-1037</name>
    <dbReference type="NCBI Taxonomy" id="1265861"/>
    <lineage>
        <taxon>Bacteria</taxon>
        <taxon>Bacillati</taxon>
        <taxon>Bacillota</taxon>
        <taxon>Bacilli</taxon>
        <taxon>Bacillales</taxon>
        <taxon>Listeriaceae</taxon>
        <taxon>Brochothrix</taxon>
    </lineage>
</organism>
<dbReference type="Proteomes" id="UP000019243">
    <property type="component" value="Unassembled WGS sequence"/>
</dbReference>
<dbReference type="PATRIC" id="fig|1265861.3.peg.2188"/>
<accession>W7CJN5</accession>
<protein>
    <recommendedName>
        <fullName evidence="1">Methyltransferase small domain-containing protein</fullName>
    </recommendedName>
</protein>
<feature type="domain" description="Methyltransferase small" evidence="1">
    <location>
        <begin position="19"/>
        <end position="127"/>
    </location>
</feature>
<dbReference type="Gene3D" id="3.40.50.150">
    <property type="entry name" value="Vaccinia Virus protein VP39"/>
    <property type="match status" value="1"/>
</dbReference>
<dbReference type="PANTHER" id="PTHR47739">
    <property type="entry name" value="TRNA1(VAL) (ADENINE(37)-N6)-METHYLTRANSFERASE"/>
    <property type="match status" value="1"/>
</dbReference>
<evidence type="ECO:0000313" key="2">
    <source>
        <dbReference type="EMBL" id="EUJ36046.1"/>
    </source>
</evidence>
<keyword evidence="3" id="KW-1185">Reference proteome</keyword>
<dbReference type="InterPro" id="IPR007848">
    <property type="entry name" value="Small_mtfrase_dom"/>
</dbReference>
<gene>
    <name evidence="2" type="ORF">BCAMP_11120</name>
</gene>
<dbReference type="AlphaFoldDB" id="W7CJN5"/>
<dbReference type="InterPro" id="IPR050210">
    <property type="entry name" value="tRNA_Adenine-N(6)_MTase"/>
</dbReference>
<dbReference type="InterPro" id="IPR029063">
    <property type="entry name" value="SAM-dependent_MTases_sf"/>
</dbReference>
<dbReference type="STRING" id="1265861.BCAMP_11120"/>
<dbReference type="EMBL" id="AODH01000049">
    <property type="protein sequence ID" value="EUJ36046.1"/>
    <property type="molecule type" value="Genomic_DNA"/>
</dbReference>
<evidence type="ECO:0000313" key="3">
    <source>
        <dbReference type="Proteomes" id="UP000019243"/>
    </source>
</evidence>
<dbReference type="PANTHER" id="PTHR47739:SF1">
    <property type="entry name" value="TRNA1(VAL) (ADENINE(37)-N6)-METHYLTRANSFERASE"/>
    <property type="match status" value="1"/>
</dbReference>
<dbReference type="GO" id="GO:0008168">
    <property type="term" value="F:methyltransferase activity"/>
    <property type="evidence" value="ECO:0007669"/>
    <property type="project" value="InterPro"/>
</dbReference>